<dbReference type="EMBL" id="CP086322">
    <property type="protein sequence ID" value="UQA91953.1"/>
    <property type="molecule type" value="Genomic_DNA"/>
</dbReference>
<dbReference type="Proteomes" id="UP000830115">
    <property type="component" value="Chromosome"/>
</dbReference>
<organism evidence="2 3">
    <name type="scientific">Streptomyces halobius</name>
    <dbReference type="NCBI Taxonomy" id="2879846"/>
    <lineage>
        <taxon>Bacteria</taxon>
        <taxon>Bacillati</taxon>
        <taxon>Actinomycetota</taxon>
        <taxon>Actinomycetes</taxon>
        <taxon>Kitasatosporales</taxon>
        <taxon>Streptomycetaceae</taxon>
        <taxon>Streptomyces</taxon>
    </lineage>
</organism>
<evidence type="ECO:0000259" key="1">
    <source>
        <dbReference type="SMART" id="SM00460"/>
    </source>
</evidence>
<dbReference type="InterPro" id="IPR038765">
    <property type="entry name" value="Papain-like_cys_pep_sf"/>
</dbReference>
<keyword evidence="3" id="KW-1185">Reference proteome</keyword>
<proteinExistence type="predicted"/>
<dbReference type="SUPFAM" id="SSF54001">
    <property type="entry name" value="Cysteine proteinases"/>
    <property type="match status" value="1"/>
</dbReference>
<sequence>MTGSVSATASASSPPADIGCRFEITDSFTVDAPERCRRLRLWAPVIPDVPHQRVLDLAVRADLPAELTREAEFGNTLLHATAPAPTAGRYSFELRYAIKRVPRPGTTDPARATALASPELFARTLQPERHVDVDDRTRALAAEIVAGETNPLEQARRIYDHTTGAMTYDATQQSYRGSTEHALVCQVGNCNDIHALFVSLCRSVGIPARFVLGQALEAPTGTAEDCEVCGYHCWAEFFIAGLGWLPADASCACKYGTHGLFGRLECNHIAFSTGRDLLFDPPQHAGRALFFAAPYAEADGAAVPVERRLAFTEAP</sequence>
<dbReference type="SMART" id="SM00460">
    <property type="entry name" value="TGc"/>
    <property type="match status" value="1"/>
</dbReference>
<dbReference type="PANTHER" id="PTHR38339">
    <property type="entry name" value="TRANSGLUTAMINASE DOMAIN PROTEIN"/>
    <property type="match status" value="1"/>
</dbReference>
<reference evidence="2" key="1">
    <citation type="submission" date="2021-10" db="EMBL/GenBank/DDBJ databases">
        <title>Streptomyces nigrumlapis sp.nov.,an antimicrobial producing actinobacterium isolated from Black Gobi rocks.</title>
        <authorList>
            <person name="Wen Y."/>
            <person name="Zhang W."/>
            <person name="Liu X.G."/>
        </authorList>
    </citation>
    <scope>NUCLEOTIDE SEQUENCE</scope>
    <source>
        <strain evidence="2">ST13-2-2</strain>
    </source>
</reference>
<name>A0ABY4M3X4_9ACTN</name>
<accession>A0ABY4M3X4</accession>
<dbReference type="Pfam" id="PF01841">
    <property type="entry name" value="Transglut_core"/>
    <property type="match status" value="1"/>
</dbReference>
<evidence type="ECO:0000313" key="3">
    <source>
        <dbReference type="Proteomes" id="UP000830115"/>
    </source>
</evidence>
<dbReference type="PANTHER" id="PTHR38339:SF1">
    <property type="entry name" value="TRANSGLUTAMINASE-LIKE DOMAIN-CONTAINING PROTEIN"/>
    <property type="match status" value="1"/>
</dbReference>
<evidence type="ECO:0000313" key="2">
    <source>
        <dbReference type="EMBL" id="UQA91953.1"/>
    </source>
</evidence>
<gene>
    <name evidence="2" type="ORF">K9S39_08890</name>
</gene>
<protein>
    <submittedName>
        <fullName evidence="2">Transglutaminase domain-containing protein</fullName>
    </submittedName>
</protein>
<feature type="domain" description="Transglutaminase-like" evidence="1">
    <location>
        <begin position="182"/>
        <end position="251"/>
    </location>
</feature>
<dbReference type="Gene3D" id="3.10.620.30">
    <property type="match status" value="1"/>
</dbReference>
<dbReference type="RefSeq" id="WP_248862768.1">
    <property type="nucleotide sequence ID" value="NZ_CP086322.1"/>
</dbReference>
<dbReference type="InterPro" id="IPR002931">
    <property type="entry name" value="Transglutaminase-like"/>
</dbReference>